<reference evidence="2" key="1">
    <citation type="submission" date="2020-05" db="EMBL/GenBank/DDBJ databases">
        <title>WGS assembly of Panicum virgatum.</title>
        <authorList>
            <person name="Lovell J.T."/>
            <person name="Jenkins J."/>
            <person name="Shu S."/>
            <person name="Juenger T.E."/>
            <person name="Schmutz J."/>
        </authorList>
    </citation>
    <scope>NUCLEOTIDE SEQUENCE</scope>
    <source>
        <strain evidence="2">AP13</strain>
    </source>
</reference>
<feature type="region of interest" description="Disordered" evidence="1">
    <location>
        <begin position="219"/>
        <end position="247"/>
    </location>
</feature>
<sequence>MEMENNLYRQINIEWTVKFFLLTCIGTAHGARGAIIYRNLYLYRAWVTGTVESARAPVLVRPCSSRWRRGGRRGPCARLASACLPLQGRDKATGCDPCARLARALRPSAATSRGGCCPPALVHQPPHLKSSSRSSLAAARPPSSAWSAASRPFSSVFLLPQLRCCLCRSGATSLPSSTLAGDRGGRREGADRGGAGRARRAAGANRGFPLARCSHLPHCGGAATSPRRPPPKPPPPPRRPAMSSSPETSVFHLRINQGLLDCTNCHRTLRPETYHCRAYTCRQCIRGQIYCRDCIHRHHCLATDTHSTCDLLNNIIAQIKFKCNCNKYIPYCEFLEHQRQCPSAKYSTHPARWRKCILKTSFLQCSECKVPLRPPIFSLWFCNRLICSACYHADLGTYRHCTELEYLLQGITVKCVACKQYLPFSTLGSHQVGDCLKHKLQNIAPDEQETEMGSNSIHGKHKRKAPFEVGKMDKHIVHGDEVGYDDGSCDDNHGTSEDVFSCEDDSVDKMDEGEEIEKPATVKRVAKNAFKTTCDRKAKIAMPYGQKTAQASASPSQRRRITTPRKPPPPRFVPHRPVTRSRTGKQQTKC</sequence>
<evidence type="ECO:0000313" key="2">
    <source>
        <dbReference type="EMBL" id="KAG2564317.1"/>
    </source>
</evidence>
<feature type="region of interest" description="Disordered" evidence="1">
    <location>
        <begin position="539"/>
        <end position="590"/>
    </location>
</feature>
<organism evidence="2 3">
    <name type="scientific">Panicum virgatum</name>
    <name type="common">Blackwell switchgrass</name>
    <dbReference type="NCBI Taxonomy" id="38727"/>
    <lineage>
        <taxon>Eukaryota</taxon>
        <taxon>Viridiplantae</taxon>
        <taxon>Streptophyta</taxon>
        <taxon>Embryophyta</taxon>
        <taxon>Tracheophyta</taxon>
        <taxon>Spermatophyta</taxon>
        <taxon>Magnoliopsida</taxon>
        <taxon>Liliopsida</taxon>
        <taxon>Poales</taxon>
        <taxon>Poaceae</taxon>
        <taxon>PACMAD clade</taxon>
        <taxon>Panicoideae</taxon>
        <taxon>Panicodae</taxon>
        <taxon>Paniceae</taxon>
        <taxon>Panicinae</taxon>
        <taxon>Panicum</taxon>
        <taxon>Panicum sect. Hiantes</taxon>
    </lineage>
</organism>
<evidence type="ECO:0000256" key="1">
    <source>
        <dbReference type="SAM" id="MobiDB-lite"/>
    </source>
</evidence>
<dbReference type="PANTHER" id="PTHR46632">
    <property type="entry name" value="E3 UBIQUITIN-PROTEIN LIGASE SINA-LIKE 4"/>
    <property type="match status" value="1"/>
</dbReference>
<feature type="compositionally biased region" description="Polar residues" evidence="1">
    <location>
        <begin position="547"/>
        <end position="556"/>
    </location>
</feature>
<feature type="compositionally biased region" description="Pro residues" evidence="1">
    <location>
        <begin position="227"/>
        <end position="239"/>
    </location>
</feature>
<feature type="region of interest" description="Disordered" evidence="1">
    <location>
        <begin position="175"/>
        <end position="202"/>
    </location>
</feature>
<dbReference type="Proteomes" id="UP000823388">
    <property type="component" value="Chromosome 7N"/>
</dbReference>
<proteinExistence type="predicted"/>
<dbReference type="EMBL" id="CM029050">
    <property type="protein sequence ID" value="KAG2564317.1"/>
    <property type="molecule type" value="Genomic_DNA"/>
</dbReference>
<protein>
    <submittedName>
        <fullName evidence="2">Uncharacterized protein</fullName>
    </submittedName>
</protein>
<dbReference type="AlphaFoldDB" id="A0A8T0PPN6"/>
<keyword evidence="3" id="KW-1185">Reference proteome</keyword>
<comment type="caution">
    <text evidence="2">The sequence shown here is derived from an EMBL/GenBank/DDBJ whole genome shotgun (WGS) entry which is preliminary data.</text>
</comment>
<name>A0A8T0PPN6_PANVG</name>
<accession>A0A8T0PPN6</accession>
<dbReference type="InterPro" id="IPR044286">
    <property type="entry name" value="SINL_plant"/>
</dbReference>
<feature type="compositionally biased region" description="Basic residues" evidence="1">
    <location>
        <begin position="573"/>
        <end position="583"/>
    </location>
</feature>
<dbReference type="PANTHER" id="PTHR46632:SF16">
    <property type="entry name" value="E3 UBIQUITIN-PROTEIN LIGASE SINA-LIKE 10"/>
    <property type="match status" value="1"/>
</dbReference>
<gene>
    <name evidence="2" type="ORF">PVAP13_7NG055480</name>
</gene>
<evidence type="ECO:0000313" key="3">
    <source>
        <dbReference type="Proteomes" id="UP000823388"/>
    </source>
</evidence>